<feature type="transmembrane region" description="Helical" evidence="10">
    <location>
        <begin position="608"/>
        <end position="634"/>
    </location>
</feature>
<dbReference type="InterPro" id="IPR027417">
    <property type="entry name" value="P-loop_NTPase"/>
</dbReference>
<dbReference type="GO" id="GO:0016887">
    <property type="term" value="F:ATP hydrolysis activity"/>
    <property type="evidence" value="ECO:0007669"/>
    <property type="project" value="InterPro"/>
</dbReference>
<dbReference type="Proteomes" id="UP001362999">
    <property type="component" value="Unassembled WGS sequence"/>
</dbReference>
<protein>
    <submittedName>
        <fullName evidence="12">Pleiotropic drug resistance ABC transporter</fullName>
    </submittedName>
</protein>
<feature type="transmembrane region" description="Helical" evidence="10">
    <location>
        <begin position="1293"/>
        <end position="1310"/>
    </location>
</feature>
<evidence type="ECO:0000256" key="2">
    <source>
        <dbReference type="ARBA" id="ARBA00006012"/>
    </source>
</evidence>
<evidence type="ECO:0000256" key="4">
    <source>
        <dbReference type="ARBA" id="ARBA00022692"/>
    </source>
</evidence>
<dbReference type="PANTHER" id="PTHR19241">
    <property type="entry name" value="ATP-BINDING CASSETTE TRANSPORTER"/>
    <property type="match status" value="1"/>
</dbReference>
<dbReference type="Pfam" id="PF19055">
    <property type="entry name" value="ABC2_membrane_7"/>
    <property type="match status" value="1"/>
</dbReference>
<sequence>MADHPPPSTWDSLPQRPRRRPLSEPIMAAGTAPVFTVTQFLPPNPSGERSSPKVQIDYFDPDGVQDLPRAVSRISERRRSRRVSSGISIELRDVEEDDQEKDIKPTGDSEAPFDLEKTLRFIQRQMEDAHIEGRELGVVFQDLRVVGLGAAASYQPTLGSALNPFSLVEKLRAFRNPPLRDILYGITGVVRPGEMLLVLGRPGSGCSTLLKTLANQTDEYHSVSGYVHYDSLSPEQIRAHYRGDVQYCPEDDVHFPTLTVEQTLQFAAQLRAPPAKARLETREEYTESMVEILLTIFGLRHVRQTPVGDNAIRGVSGGQKKRVSIAEALATRMRIGAWDNSTRGLDASTALEFGRALRIATDVARVTTVVSIYQASESLYALFDKVCVLSEGRMVYFGRADQARDYFLSLGYVPQAERQTTPDFLVSVTDPVGRAVNPELTAAQDQLRPRTSDELASHFLASPVMAQTLNDIADYNKTCLDKARAQQYKRSAQAERAKGTLGSSSPYITTLSMQARALVRRRVQIILGFMAPTVVNMAAFIVQGVITGSVFLKLPESTSAYFSRGGIIFFALLFSILSSMTEIPALFAQRPIILRQYKAALYHPFIDAVALTLVDIPITFFTTVAFGITLYFIVGLQRTAEQFFIFLLFLFAMAISMKAVFRTAAAAFKSPAAAQGVAGILLLILVLYTGYTLPTSPLRYGFEAVMANEFRTLKGSCDLLVPQGPGYENITLANQVCSTVGSVAGQNFVDGNVFISESYGYSYSNEWRNFAIVLAFGAAFMSLLLVLTELNTSFSADTPVVLFKRGTRKASTAATTSTAARENVVKDEHDSAVYVEGPDVALTQSMRNIFSWQNLTYTVPVPDGTRTLLDNVFGYVVPGTLTALMGESGAGKTTLLNVLAGRTKVGVVDGDVFVNGYAPPRDFRSQTGYVEQMDTHTPTDTVREALLFSARLRQPASVPWAEKVAYVEECLKMCGLESVADASVGSLGTEHRKRTTIGVELAAKPRLLLFLDEPTSGLDSQSAWAIMLFLKQLAASGQAILCTIHQPSAELFETFDRLLLLKKGGQVVYFGDIGESSMTLIRYFESHGARSCQPSENPAEYMLDVMGAGATASSSLDWEKAWRKSAESANAREELERIHADGRKRGAAQATFTSAFATSWVQQFVSLFERDLRARWRDPTYLLSKLFLNISSGLFIGFTFFKAKATQQGIQNQLFAIFLSTIMASPMSNQLQVLFLDTRSIFEIREGPSGMYHWSALITSTFLAELPWNFVGAALYFVSWFWTVGFDTDRAGYSYLMLGVLFPLWYTSMGQATAAMSPNAEIAAMAFGFLLSCGVVQPFRALGWWSWMYRVSPYTYLIEGLLGQALGKHPVVCSAIELVRVDPPSGETCEQYFAPYISFAGGYLTNPEASSACEFCSTATTDQLLGPSFNIFYSNHNRDALLMLAYIGFNIFCMYALMWFFRVRTASIFAFMQKPKKSSA</sequence>
<dbReference type="InterPro" id="IPR003593">
    <property type="entry name" value="AAA+_ATPase"/>
</dbReference>
<dbReference type="InterPro" id="IPR034001">
    <property type="entry name" value="ABCG_PDR_1"/>
</dbReference>
<organism evidence="12 13">
    <name type="scientific">Favolaschia claudopus</name>
    <dbReference type="NCBI Taxonomy" id="2862362"/>
    <lineage>
        <taxon>Eukaryota</taxon>
        <taxon>Fungi</taxon>
        <taxon>Dikarya</taxon>
        <taxon>Basidiomycota</taxon>
        <taxon>Agaricomycotina</taxon>
        <taxon>Agaricomycetes</taxon>
        <taxon>Agaricomycetidae</taxon>
        <taxon>Agaricales</taxon>
        <taxon>Marasmiineae</taxon>
        <taxon>Mycenaceae</taxon>
        <taxon>Favolaschia</taxon>
    </lineage>
</organism>
<dbReference type="PROSITE" id="PS50893">
    <property type="entry name" value="ABC_TRANSPORTER_2"/>
    <property type="match status" value="2"/>
</dbReference>
<feature type="transmembrane region" description="Helical" evidence="10">
    <location>
        <begin position="1182"/>
        <end position="1201"/>
    </location>
</feature>
<evidence type="ECO:0000256" key="7">
    <source>
        <dbReference type="ARBA" id="ARBA00022989"/>
    </source>
</evidence>
<evidence type="ECO:0000256" key="5">
    <source>
        <dbReference type="ARBA" id="ARBA00022741"/>
    </source>
</evidence>
<dbReference type="Pfam" id="PF00005">
    <property type="entry name" value="ABC_tran"/>
    <property type="match status" value="2"/>
</dbReference>
<dbReference type="InterPro" id="IPR013525">
    <property type="entry name" value="ABC2_TM"/>
</dbReference>
<evidence type="ECO:0000313" key="12">
    <source>
        <dbReference type="EMBL" id="KAK7033390.1"/>
    </source>
</evidence>
<feature type="transmembrane region" description="Helical" evidence="10">
    <location>
        <begin position="1257"/>
        <end position="1281"/>
    </location>
</feature>
<evidence type="ECO:0000259" key="11">
    <source>
        <dbReference type="PROSITE" id="PS50893"/>
    </source>
</evidence>
<keyword evidence="7 10" id="KW-1133">Transmembrane helix</keyword>
<feature type="domain" description="ABC transporter" evidence="11">
    <location>
        <begin position="850"/>
        <end position="1088"/>
    </location>
</feature>
<comment type="caution">
    <text evidence="12">The sequence shown here is derived from an EMBL/GenBank/DDBJ whole genome shotgun (WGS) entry which is preliminary data.</text>
</comment>
<dbReference type="SMART" id="SM00382">
    <property type="entry name" value="AAA"/>
    <property type="match status" value="2"/>
</dbReference>
<comment type="subcellular location">
    <subcellularLocation>
        <location evidence="1">Membrane</location>
        <topology evidence="1">Multi-pass membrane protein</topology>
    </subcellularLocation>
</comment>
<dbReference type="InterPro" id="IPR010929">
    <property type="entry name" value="PDR_CDR_ABC"/>
</dbReference>
<dbReference type="GO" id="GO:0005524">
    <property type="term" value="F:ATP binding"/>
    <property type="evidence" value="ECO:0007669"/>
    <property type="project" value="UniProtKB-KW"/>
</dbReference>
<evidence type="ECO:0000256" key="6">
    <source>
        <dbReference type="ARBA" id="ARBA00022840"/>
    </source>
</evidence>
<dbReference type="PROSITE" id="PS00211">
    <property type="entry name" value="ABC_TRANSPORTER_1"/>
    <property type="match status" value="1"/>
</dbReference>
<keyword evidence="5" id="KW-0547">Nucleotide-binding</keyword>
<dbReference type="InterPro" id="IPR043926">
    <property type="entry name" value="ABCG_dom"/>
</dbReference>
<dbReference type="CDD" id="cd03233">
    <property type="entry name" value="ABCG_PDR_domain1"/>
    <property type="match status" value="1"/>
</dbReference>
<evidence type="ECO:0000256" key="8">
    <source>
        <dbReference type="ARBA" id="ARBA00023136"/>
    </source>
</evidence>
<accession>A0AAW0C2H6</accession>
<feature type="transmembrane region" description="Helical" evidence="10">
    <location>
        <begin position="1322"/>
        <end position="1347"/>
    </location>
</feature>
<keyword evidence="8 10" id="KW-0472">Membrane</keyword>
<dbReference type="InterPro" id="IPR029481">
    <property type="entry name" value="ABC_trans_N"/>
</dbReference>
<evidence type="ECO:0000256" key="9">
    <source>
        <dbReference type="SAM" id="MobiDB-lite"/>
    </source>
</evidence>
<reference evidence="12 13" key="1">
    <citation type="journal article" date="2024" name="J Genomics">
        <title>Draft genome sequencing and assembly of Favolaschia claudopus CIRM-BRFM 2984 isolated from oak limbs.</title>
        <authorList>
            <person name="Navarro D."/>
            <person name="Drula E."/>
            <person name="Chaduli D."/>
            <person name="Cazenave R."/>
            <person name="Ahrendt S."/>
            <person name="Wang J."/>
            <person name="Lipzen A."/>
            <person name="Daum C."/>
            <person name="Barry K."/>
            <person name="Grigoriev I.V."/>
            <person name="Favel A."/>
            <person name="Rosso M.N."/>
            <person name="Martin F."/>
        </authorList>
    </citation>
    <scope>NUCLEOTIDE SEQUENCE [LARGE SCALE GENOMIC DNA]</scope>
    <source>
        <strain evidence="12 13">CIRM-BRFM 2984</strain>
    </source>
</reference>
<dbReference type="Pfam" id="PF01061">
    <property type="entry name" value="ABC2_membrane"/>
    <property type="match status" value="2"/>
</dbReference>
<feature type="transmembrane region" description="Helical" evidence="10">
    <location>
        <begin position="1440"/>
        <end position="1461"/>
    </location>
</feature>
<keyword evidence="4 10" id="KW-0812">Transmembrane</keyword>
<feature type="domain" description="ABC transporter" evidence="11">
    <location>
        <begin position="168"/>
        <end position="416"/>
    </location>
</feature>
<keyword evidence="6" id="KW-0067">ATP-binding</keyword>
<dbReference type="FunFam" id="3.40.50.300:FF:000054">
    <property type="entry name" value="ABC multidrug transporter atrF"/>
    <property type="match status" value="1"/>
</dbReference>
<dbReference type="Pfam" id="PF06422">
    <property type="entry name" value="PDR_CDR"/>
    <property type="match status" value="1"/>
</dbReference>
<feature type="transmembrane region" description="Helical" evidence="10">
    <location>
        <begin position="566"/>
        <end position="587"/>
    </location>
</feature>
<dbReference type="InterPro" id="IPR034003">
    <property type="entry name" value="ABCG_PDR_2"/>
</dbReference>
<dbReference type="CDD" id="cd03232">
    <property type="entry name" value="ABCG_PDR_domain2"/>
    <property type="match status" value="1"/>
</dbReference>
<dbReference type="GO" id="GO:0016020">
    <property type="term" value="C:membrane"/>
    <property type="evidence" value="ECO:0007669"/>
    <property type="project" value="UniProtKB-SubCell"/>
</dbReference>
<feature type="transmembrane region" description="Helical" evidence="10">
    <location>
        <begin position="640"/>
        <end position="661"/>
    </location>
</feature>
<comment type="similarity">
    <text evidence="2">Belongs to the ABC transporter superfamily. ABCG family. PDR (TC 3.A.1.205) subfamily.</text>
</comment>
<feature type="compositionally biased region" description="Polar residues" evidence="9">
    <location>
        <begin position="36"/>
        <end position="53"/>
    </location>
</feature>
<dbReference type="SUPFAM" id="SSF52540">
    <property type="entry name" value="P-loop containing nucleoside triphosphate hydrolases"/>
    <property type="match status" value="2"/>
</dbReference>
<feature type="region of interest" description="Disordered" evidence="9">
    <location>
        <begin position="1"/>
        <end position="61"/>
    </location>
</feature>
<feature type="transmembrane region" description="Helical" evidence="10">
    <location>
        <begin position="673"/>
        <end position="691"/>
    </location>
</feature>
<evidence type="ECO:0000256" key="3">
    <source>
        <dbReference type="ARBA" id="ARBA00022448"/>
    </source>
</evidence>
<dbReference type="EMBL" id="JAWWNJ010000023">
    <property type="protein sequence ID" value="KAK7033390.1"/>
    <property type="molecule type" value="Genomic_DNA"/>
</dbReference>
<evidence type="ECO:0000313" key="13">
    <source>
        <dbReference type="Proteomes" id="UP001362999"/>
    </source>
</evidence>
<dbReference type="InterPro" id="IPR003439">
    <property type="entry name" value="ABC_transporter-like_ATP-bd"/>
</dbReference>
<name>A0AAW0C2H6_9AGAR</name>
<proteinExistence type="inferred from homology"/>
<dbReference type="Pfam" id="PF14510">
    <property type="entry name" value="ABC_trans_N"/>
    <property type="match status" value="1"/>
</dbReference>
<keyword evidence="13" id="KW-1185">Reference proteome</keyword>
<evidence type="ECO:0000256" key="1">
    <source>
        <dbReference type="ARBA" id="ARBA00004141"/>
    </source>
</evidence>
<feature type="transmembrane region" description="Helical" evidence="10">
    <location>
        <begin position="523"/>
        <end position="546"/>
    </location>
</feature>
<gene>
    <name evidence="12" type="ORF">R3P38DRAFT_3186926</name>
</gene>
<evidence type="ECO:0000256" key="10">
    <source>
        <dbReference type="SAM" id="Phobius"/>
    </source>
</evidence>
<feature type="transmembrane region" description="Helical" evidence="10">
    <location>
        <begin position="767"/>
        <end position="787"/>
    </location>
</feature>
<keyword evidence="3" id="KW-0813">Transport</keyword>
<dbReference type="GO" id="GO:0140359">
    <property type="term" value="F:ABC-type transporter activity"/>
    <property type="evidence" value="ECO:0007669"/>
    <property type="project" value="InterPro"/>
</dbReference>
<dbReference type="Gene3D" id="3.40.50.300">
    <property type="entry name" value="P-loop containing nucleotide triphosphate hydrolases"/>
    <property type="match status" value="2"/>
</dbReference>
<feature type="transmembrane region" description="Helical" evidence="10">
    <location>
        <begin position="1213"/>
        <end position="1236"/>
    </location>
</feature>
<dbReference type="InterPro" id="IPR017871">
    <property type="entry name" value="ABC_transporter-like_CS"/>
</dbReference>